<feature type="transmembrane region" description="Helical" evidence="1">
    <location>
        <begin position="426"/>
        <end position="445"/>
    </location>
</feature>
<dbReference type="RefSeq" id="WP_112884767.1">
    <property type="nucleotide sequence ID" value="NZ_QLUW01000005.1"/>
</dbReference>
<reference evidence="2 3" key="1">
    <citation type="submission" date="2018-06" db="EMBL/GenBank/DDBJ databases">
        <title>Paenibacillus montanisoli sp. nov., isolated from mountain area soil.</title>
        <authorList>
            <person name="Wu M."/>
        </authorList>
    </citation>
    <scope>NUCLEOTIDE SEQUENCE [LARGE SCALE GENOMIC DNA]</scope>
    <source>
        <strain evidence="2 3">RA17</strain>
    </source>
</reference>
<dbReference type="EMBL" id="QLUW01000005">
    <property type="protein sequence ID" value="RAP73978.1"/>
    <property type="molecule type" value="Genomic_DNA"/>
</dbReference>
<gene>
    <name evidence="2" type="ORF">DL346_23155</name>
</gene>
<sequence>MAGIGFELRKLFDKTGLVNKLKAFSYSSIVTIGPMLACILLVLAVQVILIGNDIAFMDRELFIACTVYAFTFSYVFSNLLTMFITRSVSDFIYLGYVDALLPSFYGCIIVNYIIGAVPALIFLSVTGLTFAIKVALFTLYMILITIWNMNIFISAMKNVRFISYAFVTGAAVALLLVLAVVHFLDHANMIANILFAMDIGFAVTAGMLLFQIERFFRTGKKMLPSFSFFAYLRKYPSLIAIGALSAVGLYSHQFIQWFGSAGQMVGGYFRMAPEYDIAVFYSFISAVPTMILFTVTLETAFYPQFKAYYSAILTRGSILDIDKAKRSIYQVISQQLSIIMGVQLFFSIMAIAMGIRFLPLIGFTSAQIDVYNILVMAFYAYIIFNVTVLILLYFDDRKGVLFLSAAFLVLNTFFTIISVALREQGFSFFMASFITLLLTLARLIYLMRNLNYYTFSAQPLIAREYDNRYTRMLKSSQEE</sequence>
<dbReference type="AlphaFoldDB" id="A0A328TTV7"/>
<feature type="transmembrane region" description="Helical" evidence="1">
    <location>
        <begin position="91"/>
        <end position="114"/>
    </location>
</feature>
<feature type="transmembrane region" description="Helical" evidence="1">
    <location>
        <begin position="336"/>
        <end position="358"/>
    </location>
</feature>
<dbReference type="OrthoDB" id="37830at2"/>
<organism evidence="2 3">
    <name type="scientific">Paenibacillus montanisoli</name>
    <dbReference type="NCBI Taxonomy" id="2081970"/>
    <lineage>
        <taxon>Bacteria</taxon>
        <taxon>Bacillati</taxon>
        <taxon>Bacillota</taxon>
        <taxon>Bacilli</taxon>
        <taxon>Bacillales</taxon>
        <taxon>Paenibacillaceae</taxon>
        <taxon>Paenibacillus</taxon>
    </lineage>
</organism>
<feature type="transmembrane region" description="Helical" evidence="1">
    <location>
        <begin position="61"/>
        <end position="84"/>
    </location>
</feature>
<feature type="transmembrane region" description="Helical" evidence="1">
    <location>
        <begin position="120"/>
        <end position="149"/>
    </location>
</feature>
<evidence type="ECO:0000313" key="3">
    <source>
        <dbReference type="Proteomes" id="UP000249260"/>
    </source>
</evidence>
<dbReference type="Pfam" id="PF16933">
    <property type="entry name" value="PelG"/>
    <property type="match status" value="1"/>
</dbReference>
<feature type="transmembrane region" description="Helical" evidence="1">
    <location>
        <begin position="370"/>
        <end position="393"/>
    </location>
</feature>
<name>A0A328TTV7_9BACL</name>
<keyword evidence="3" id="KW-1185">Reference proteome</keyword>
<evidence type="ECO:0008006" key="4">
    <source>
        <dbReference type="Google" id="ProtNLM"/>
    </source>
</evidence>
<feature type="transmembrane region" description="Helical" evidence="1">
    <location>
        <begin position="190"/>
        <end position="216"/>
    </location>
</feature>
<keyword evidence="1" id="KW-0812">Transmembrane</keyword>
<dbReference type="Proteomes" id="UP000249260">
    <property type="component" value="Unassembled WGS sequence"/>
</dbReference>
<keyword evidence="1" id="KW-0472">Membrane</keyword>
<feature type="transmembrane region" description="Helical" evidence="1">
    <location>
        <begin position="24"/>
        <end position="49"/>
    </location>
</feature>
<feature type="transmembrane region" description="Helical" evidence="1">
    <location>
        <begin position="400"/>
        <end position="420"/>
    </location>
</feature>
<evidence type="ECO:0000256" key="1">
    <source>
        <dbReference type="SAM" id="Phobius"/>
    </source>
</evidence>
<comment type="caution">
    <text evidence="2">The sequence shown here is derived from an EMBL/GenBank/DDBJ whole genome shotgun (WGS) entry which is preliminary data.</text>
</comment>
<feature type="transmembrane region" description="Helical" evidence="1">
    <location>
        <begin position="278"/>
        <end position="297"/>
    </location>
</feature>
<accession>A0A328TTV7</accession>
<feature type="transmembrane region" description="Helical" evidence="1">
    <location>
        <begin position="237"/>
        <end position="258"/>
    </location>
</feature>
<dbReference type="InterPro" id="IPR031617">
    <property type="entry name" value="PelG"/>
</dbReference>
<proteinExistence type="predicted"/>
<keyword evidence="1" id="KW-1133">Transmembrane helix</keyword>
<protein>
    <recommendedName>
        <fullName evidence="4">Transmembrane protein</fullName>
    </recommendedName>
</protein>
<evidence type="ECO:0000313" key="2">
    <source>
        <dbReference type="EMBL" id="RAP73978.1"/>
    </source>
</evidence>
<feature type="transmembrane region" description="Helical" evidence="1">
    <location>
        <begin position="161"/>
        <end position="184"/>
    </location>
</feature>